<keyword evidence="2" id="KW-0175">Coiled coil</keyword>
<gene>
    <name evidence="4" type="ORF">OTU49_012177</name>
</gene>
<proteinExistence type="predicted"/>
<reference evidence="4 5" key="1">
    <citation type="journal article" date="2024" name="BMC Genomics">
        <title>Genome assembly of redclaw crayfish (Cherax quadricarinatus) provides insights into its immune adaptation and hypoxia tolerance.</title>
        <authorList>
            <person name="Liu Z."/>
            <person name="Zheng J."/>
            <person name="Li H."/>
            <person name="Fang K."/>
            <person name="Wang S."/>
            <person name="He J."/>
            <person name="Zhou D."/>
            <person name="Weng S."/>
            <person name="Chi M."/>
            <person name="Gu Z."/>
            <person name="He J."/>
            <person name="Li F."/>
            <person name="Wang M."/>
        </authorList>
    </citation>
    <scope>NUCLEOTIDE SEQUENCE [LARGE SCALE GENOMIC DNA]</scope>
    <source>
        <strain evidence="4">ZL_2023a</strain>
    </source>
</reference>
<feature type="coiled-coil region" evidence="2">
    <location>
        <begin position="6"/>
        <end position="33"/>
    </location>
</feature>
<dbReference type="InterPro" id="IPR013087">
    <property type="entry name" value="Znf_C2H2_type"/>
</dbReference>
<dbReference type="AlphaFoldDB" id="A0AAW0YJX5"/>
<evidence type="ECO:0000256" key="1">
    <source>
        <dbReference type="PROSITE-ProRule" id="PRU00042"/>
    </source>
</evidence>
<comment type="caution">
    <text evidence="4">The sequence shown here is derived from an EMBL/GenBank/DDBJ whole genome shotgun (WGS) entry which is preliminary data.</text>
</comment>
<keyword evidence="5" id="KW-1185">Reference proteome</keyword>
<name>A0AAW0YJX5_CHEQU</name>
<dbReference type="PROSITE" id="PS00028">
    <property type="entry name" value="ZINC_FINGER_C2H2_1"/>
    <property type="match status" value="1"/>
</dbReference>
<feature type="domain" description="C2H2-type" evidence="3">
    <location>
        <begin position="223"/>
        <end position="245"/>
    </location>
</feature>
<organism evidence="4 5">
    <name type="scientific">Cherax quadricarinatus</name>
    <name type="common">Australian red claw crayfish</name>
    <dbReference type="NCBI Taxonomy" id="27406"/>
    <lineage>
        <taxon>Eukaryota</taxon>
        <taxon>Metazoa</taxon>
        <taxon>Ecdysozoa</taxon>
        <taxon>Arthropoda</taxon>
        <taxon>Crustacea</taxon>
        <taxon>Multicrustacea</taxon>
        <taxon>Malacostraca</taxon>
        <taxon>Eumalacostraca</taxon>
        <taxon>Eucarida</taxon>
        <taxon>Decapoda</taxon>
        <taxon>Pleocyemata</taxon>
        <taxon>Astacidea</taxon>
        <taxon>Parastacoidea</taxon>
        <taxon>Parastacidae</taxon>
        <taxon>Cherax</taxon>
    </lineage>
</organism>
<evidence type="ECO:0000313" key="5">
    <source>
        <dbReference type="Proteomes" id="UP001445076"/>
    </source>
</evidence>
<dbReference type="EMBL" id="JARKIK010000005">
    <property type="protein sequence ID" value="KAK8752133.1"/>
    <property type="molecule type" value="Genomic_DNA"/>
</dbReference>
<evidence type="ECO:0000313" key="4">
    <source>
        <dbReference type="EMBL" id="KAK8752133.1"/>
    </source>
</evidence>
<sequence>IGPKRIKQARLVRERQERRHRSLQEQLRQTELEEEIQAIRVEKSSEEDGPLGNMLVQSSIILADSQMEEQDNVEQCIASIKAQQLAINSSDINNDLENCDKSSFNASGQIVGKKAKKSHTSKVFHNENSVIIKHLPSTVSKRKLRAKDFKWSHYIKSMRYWCSDCGHGFKNQKEVSSHSEDRCKWNCLYMLECYVIVKDVQSHPHYGPKVQELLEEYQVDGQHKCKTCGEIIARKADFLVHVDSH</sequence>
<accession>A0AAW0YJX5</accession>
<keyword evidence="1" id="KW-0863">Zinc-finger</keyword>
<protein>
    <recommendedName>
        <fullName evidence="3">C2H2-type domain-containing protein</fullName>
    </recommendedName>
</protein>
<feature type="non-terminal residue" evidence="4">
    <location>
        <position position="245"/>
    </location>
</feature>
<feature type="non-terminal residue" evidence="4">
    <location>
        <position position="1"/>
    </location>
</feature>
<dbReference type="GO" id="GO:0008270">
    <property type="term" value="F:zinc ion binding"/>
    <property type="evidence" value="ECO:0007669"/>
    <property type="project" value="UniProtKB-KW"/>
</dbReference>
<evidence type="ECO:0000256" key="2">
    <source>
        <dbReference type="SAM" id="Coils"/>
    </source>
</evidence>
<keyword evidence="1" id="KW-0479">Metal-binding</keyword>
<dbReference type="Proteomes" id="UP001445076">
    <property type="component" value="Unassembled WGS sequence"/>
</dbReference>
<keyword evidence="1" id="KW-0862">Zinc</keyword>
<dbReference type="PROSITE" id="PS50157">
    <property type="entry name" value="ZINC_FINGER_C2H2_2"/>
    <property type="match status" value="1"/>
</dbReference>
<evidence type="ECO:0000259" key="3">
    <source>
        <dbReference type="PROSITE" id="PS50157"/>
    </source>
</evidence>